<sequence>MKTLETEDTLATCIFVYRKIGRSKYILVVEPHRALTLTRLKDFFCSWIELKCLRHNEKSHHYQSREAPSTNWKRDIAAHTKGDSSSDCSDSSLTDIETEDEDDLGDPDYIEGPQLSSKRRTLANRRMDASDASSVLLAQRAIQDLVNCQEVTREATTTPWNGAKPATPVTNSISVNGKRQASQDASALKRLCTNASALIHGEREPSRTATPSRGDRGLSAVSARLGAIPIEVSASNREKRELLAALRLEHDDAKQASYESTSALAMNLKAKSHPAVEPTTLLQLVNSTDIDVHKVSTNIPTQEANSPAQIPRPRTTNEHQGHRSVSNVNDQSSSVVPVLPAVSAADLSARSPKIVDVEHNRSTRERNVTIPSMPPNINEHIYESLPPMASDSKTTRPDGSDLVATSIATPARTPLGSNTFQMDLTPA</sequence>
<dbReference type="AlphaFoldDB" id="A0A8H6RPJ1"/>
<feature type="region of interest" description="Disordered" evidence="1">
    <location>
        <begin position="78"/>
        <end position="124"/>
    </location>
</feature>
<accession>A0A8H6RPJ1</accession>
<feature type="compositionally biased region" description="Low complexity" evidence="1">
    <location>
        <begin position="85"/>
        <end position="95"/>
    </location>
</feature>
<reference evidence="2" key="1">
    <citation type="submission" date="2020-04" db="EMBL/GenBank/DDBJ databases">
        <title>Draft genome resource of the tomato pathogen Pseudocercospora fuligena.</title>
        <authorList>
            <person name="Zaccaron A."/>
        </authorList>
    </citation>
    <scope>NUCLEOTIDE SEQUENCE</scope>
    <source>
        <strain evidence="2">PF001</strain>
    </source>
</reference>
<comment type="caution">
    <text evidence="2">The sequence shown here is derived from an EMBL/GenBank/DDBJ whole genome shotgun (WGS) entry which is preliminary data.</text>
</comment>
<keyword evidence="3" id="KW-1185">Reference proteome</keyword>
<name>A0A8H6RPJ1_9PEZI</name>
<protein>
    <submittedName>
        <fullName evidence="2">Uncharacterized protein</fullName>
    </submittedName>
</protein>
<gene>
    <name evidence="2" type="ORF">HII31_03845</name>
</gene>
<feature type="compositionally biased region" description="Low complexity" evidence="1">
    <location>
        <begin position="324"/>
        <end position="334"/>
    </location>
</feature>
<proteinExistence type="predicted"/>
<dbReference type="EMBL" id="JABCIY010000052">
    <property type="protein sequence ID" value="KAF7194824.1"/>
    <property type="molecule type" value="Genomic_DNA"/>
</dbReference>
<organism evidence="2 3">
    <name type="scientific">Pseudocercospora fuligena</name>
    <dbReference type="NCBI Taxonomy" id="685502"/>
    <lineage>
        <taxon>Eukaryota</taxon>
        <taxon>Fungi</taxon>
        <taxon>Dikarya</taxon>
        <taxon>Ascomycota</taxon>
        <taxon>Pezizomycotina</taxon>
        <taxon>Dothideomycetes</taxon>
        <taxon>Dothideomycetidae</taxon>
        <taxon>Mycosphaerellales</taxon>
        <taxon>Mycosphaerellaceae</taxon>
        <taxon>Pseudocercospora</taxon>
    </lineage>
</organism>
<feature type="region of interest" description="Disordered" evidence="1">
    <location>
        <begin position="301"/>
        <end position="334"/>
    </location>
</feature>
<dbReference type="Proteomes" id="UP000660729">
    <property type="component" value="Unassembled WGS sequence"/>
</dbReference>
<feature type="compositionally biased region" description="Acidic residues" evidence="1">
    <location>
        <begin position="96"/>
        <end position="109"/>
    </location>
</feature>
<evidence type="ECO:0000256" key="1">
    <source>
        <dbReference type="SAM" id="MobiDB-lite"/>
    </source>
</evidence>
<evidence type="ECO:0000313" key="3">
    <source>
        <dbReference type="Proteomes" id="UP000660729"/>
    </source>
</evidence>
<evidence type="ECO:0000313" key="2">
    <source>
        <dbReference type="EMBL" id="KAF7194824.1"/>
    </source>
</evidence>